<evidence type="ECO:0000313" key="3">
    <source>
        <dbReference type="Proteomes" id="UP000239757"/>
    </source>
</evidence>
<evidence type="ECO:0000313" key="2">
    <source>
        <dbReference type="EMBL" id="PPS00030.1"/>
    </source>
</evidence>
<dbReference type="EMBL" id="KZ665374">
    <property type="protein sequence ID" value="PPS00030.1"/>
    <property type="molecule type" value="Genomic_DNA"/>
</dbReference>
<reference evidence="2 3" key="1">
    <citation type="submission" date="2015-01" db="EMBL/GenBank/DDBJ databases">
        <title>Genome of allotetraploid Gossypium barbadense reveals genomic plasticity and fiber elongation in cotton evolution.</title>
        <authorList>
            <person name="Chen X."/>
            <person name="Liu X."/>
            <person name="Zhao B."/>
            <person name="Zheng H."/>
            <person name="Hu Y."/>
            <person name="Lu G."/>
            <person name="Yang C."/>
            <person name="Chen J."/>
            <person name="Shan C."/>
            <person name="Zhang L."/>
            <person name="Zhou Y."/>
            <person name="Wang L."/>
            <person name="Guo W."/>
            <person name="Bai Y."/>
            <person name="Ruan J."/>
            <person name="Shangguan X."/>
            <person name="Mao Y."/>
            <person name="Jiang J."/>
            <person name="Zhu Y."/>
            <person name="Lei J."/>
            <person name="Kang H."/>
            <person name="Chen S."/>
            <person name="He X."/>
            <person name="Wang R."/>
            <person name="Wang Y."/>
            <person name="Chen J."/>
            <person name="Wang L."/>
            <person name="Yu S."/>
            <person name="Wang B."/>
            <person name="Wei J."/>
            <person name="Song S."/>
            <person name="Lu X."/>
            <person name="Gao Z."/>
            <person name="Gu W."/>
            <person name="Deng X."/>
            <person name="Ma D."/>
            <person name="Wang S."/>
            <person name="Liang W."/>
            <person name="Fang L."/>
            <person name="Cai C."/>
            <person name="Zhu X."/>
            <person name="Zhou B."/>
            <person name="Zhang Y."/>
            <person name="Chen Z."/>
            <person name="Xu S."/>
            <person name="Zhu R."/>
            <person name="Wang S."/>
            <person name="Zhang T."/>
            <person name="Zhao G."/>
        </authorList>
    </citation>
    <scope>NUCLEOTIDE SEQUENCE [LARGE SCALE GENOMIC DNA]</scope>
    <source>
        <strain evidence="3">cv. Xinhai21</strain>
        <tissue evidence="2">Leaf</tissue>
    </source>
</reference>
<organism evidence="2 3">
    <name type="scientific">Gossypium barbadense</name>
    <name type="common">Sea Island cotton</name>
    <name type="synonym">Hibiscus barbadensis</name>
    <dbReference type="NCBI Taxonomy" id="3634"/>
    <lineage>
        <taxon>Eukaryota</taxon>
        <taxon>Viridiplantae</taxon>
        <taxon>Streptophyta</taxon>
        <taxon>Embryophyta</taxon>
        <taxon>Tracheophyta</taxon>
        <taxon>Spermatophyta</taxon>
        <taxon>Magnoliopsida</taxon>
        <taxon>eudicotyledons</taxon>
        <taxon>Gunneridae</taxon>
        <taxon>Pentapetalae</taxon>
        <taxon>rosids</taxon>
        <taxon>malvids</taxon>
        <taxon>Malvales</taxon>
        <taxon>Malvaceae</taxon>
        <taxon>Malvoideae</taxon>
        <taxon>Gossypium</taxon>
    </lineage>
</organism>
<feature type="compositionally biased region" description="Basic and acidic residues" evidence="1">
    <location>
        <begin position="90"/>
        <end position="108"/>
    </location>
</feature>
<feature type="compositionally biased region" description="Polar residues" evidence="1">
    <location>
        <begin position="17"/>
        <end position="36"/>
    </location>
</feature>
<accession>A0A2P5X9M6</accession>
<sequence length="176" mass="19612">MNTQALKNMKRIGKIGTQKQPTTDIGKRSTQMTQLSSEKENDMETLEPPTDLTQRRPGISVNVENAEKRKCVGSPGHRKLRSGGRIGSRTRSDEAGRRSGADAWEKRGGEYSLQTTGYSREREYKREGGGMDHAVKKKEFAGNGMCDLKKSPKGKCVDGVLCGERRKNSEENHELK</sequence>
<evidence type="ECO:0000256" key="1">
    <source>
        <dbReference type="SAM" id="MobiDB-lite"/>
    </source>
</evidence>
<feature type="region of interest" description="Disordered" evidence="1">
    <location>
        <begin position="1"/>
        <end position="108"/>
    </location>
</feature>
<protein>
    <submittedName>
        <fullName evidence="2">Uncharacterized protein</fullName>
    </submittedName>
</protein>
<name>A0A2P5X9M6_GOSBA</name>
<proteinExistence type="predicted"/>
<dbReference type="AlphaFoldDB" id="A0A2P5X9M6"/>
<dbReference type="Proteomes" id="UP000239757">
    <property type="component" value="Unassembled WGS sequence"/>
</dbReference>
<gene>
    <name evidence="2" type="ORF">GOBAR_AA20637</name>
</gene>